<dbReference type="STRING" id="1384056.N787_05880"/>
<dbReference type="Gene3D" id="3.20.20.450">
    <property type="entry name" value="EAL domain"/>
    <property type="match status" value="1"/>
</dbReference>
<dbReference type="Pfam" id="PF00672">
    <property type="entry name" value="HAMP"/>
    <property type="match status" value="1"/>
</dbReference>
<dbReference type="GO" id="GO:0005886">
    <property type="term" value="C:plasma membrane"/>
    <property type="evidence" value="ECO:0007669"/>
    <property type="project" value="UniProtKB-SubCell"/>
</dbReference>
<dbReference type="EMBL" id="AVCK01000065">
    <property type="protein sequence ID" value="KFN41484.1"/>
    <property type="molecule type" value="Genomic_DNA"/>
</dbReference>
<dbReference type="Pfam" id="PF00563">
    <property type="entry name" value="EAL"/>
    <property type="match status" value="1"/>
</dbReference>
<dbReference type="CDD" id="cd01948">
    <property type="entry name" value="EAL"/>
    <property type="match status" value="1"/>
</dbReference>
<dbReference type="InterPro" id="IPR003660">
    <property type="entry name" value="HAMP_dom"/>
</dbReference>
<dbReference type="Gene3D" id="6.10.340.10">
    <property type="match status" value="1"/>
</dbReference>
<evidence type="ECO:0000256" key="4">
    <source>
        <dbReference type="ARBA" id="ARBA00022989"/>
    </source>
</evidence>
<gene>
    <name evidence="10" type="ORF">N787_05880</name>
</gene>
<comment type="caution">
    <text evidence="10">The sequence shown here is derived from an EMBL/GenBank/DDBJ whole genome shotgun (WGS) entry which is preliminary data.</text>
</comment>
<name>A0A091ARA2_9GAMM</name>
<feature type="domain" description="EAL" evidence="7">
    <location>
        <begin position="454"/>
        <end position="706"/>
    </location>
</feature>
<dbReference type="Pfam" id="PF17203">
    <property type="entry name" value="sCache_3_2"/>
    <property type="match status" value="1"/>
</dbReference>
<feature type="transmembrane region" description="Helical" evidence="6">
    <location>
        <begin position="196"/>
        <end position="217"/>
    </location>
</feature>
<dbReference type="PATRIC" id="fig|1384056.3.peg.2692"/>
<evidence type="ECO:0000259" key="8">
    <source>
        <dbReference type="PROSITE" id="PS50885"/>
    </source>
</evidence>
<dbReference type="SMART" id="SM00052">
    <property type="entry name" value="EAL"/>
    <property type="match status" value="1"/>
</dbReference>
<keyword evidence="5 6" id="KW-0472">Membrane</keyword>
<feature type="domain" description="GGDEF" evidence="9">
    <location>
        <begin position="308"/>
        <end position="445"/>
    </location>
</feature>
<dbReference type="PANTHER" id="PTHR44757:SF2">
    <property type="entry name" value="BIOFILM ARCHITECTURE MAINTENANCE PROTEIN MBAA"/>
    <property type="match status" value="1"/>
</dbReference>
<dbReference type="InterPro" id="IPR043128">
    <property type="entry name" value="Rev_trsase/Diguanyl_cyclase"/>
</dbReference>
<dbReference type="SMART" id="SM00267">
    <property type="entry name" value="GGDEF"/>
    <property type="match status" value="1"/>
</dbReference>
<dbReference type="NCBIfam" id="TIGR00254">
    <property type="entry name" value="GGDEF"/>
    <property type="match status" value="1"/>
</dbReference>
<feature type="domain" description="HAMP" evidence="8">
    <location>
        <begin position="219"/>
        <end position="272"/>
    </location>
</feature>
<dbReference type="CDD" id="cd06225">
    <property type="entry name" value="HAMP"/>
    <property type="match status" value="1"/>
</dbReference>
<comment type="subcellular location">
    <subcellularLocation>
        <location evidence="1">Cell membrane</location>
        <topology evidence="1">Multi-pass membrane protein</topology>
    </subcellularLocation>
</comment>
<dbReference type="Proteomes" id="UP000029393">
    <property type="component" value="Unassembled WGS sequence"/>
</dbReference>
<dbReference type="CDD" id="cd01949">
    <property type="entry name" value="GGDEF"/>
    <property type="match status" value="1"/>
</dbReference>
<dbReference type="InterPro" id="IPR029151">
    <property type="entry name" value="Sensor-like_sf"/>
</dbReference>
<organism evidence="10 11">
    <name type="scientific">Arenimonas metalli CF5-1</name>
    <dbReference type="NCBI Taxonomy" id="1384056"/>
    <lineage>
        <taxon>Bacteria</taxon>
        <taxon>Pseudomonadati</taxon>
        <taxon>Pseudomonadota</taxon>
        <taxon>Gammaproteobacteria</taxon>
        <taxon>Lysobacterales</taxon>
        <taxon>Lysobacteraceae</taxon>
        <taxon>Arenimonas</taxon>
    </lineage>
</organism>
<evidence type="ECO:0000256" key="6">
    <source>
        <dbReference type="SAM" id="Phobius"/>
    </source>
</evidence>
<dbReference type="OrthoDB" id="5963948at2"/>
<evidence type="ECO:0000259" key="7">
    <source>
        <dbReference type="PROSITE" id="PS50883"/>
    </source>
</evidence>
<dbReference type="Gene3D" id="3.30.70.270">
    <property type="match status" value="1"/>
</dbReference>
<dbReference type="SUPFAM" id="SSF141868">
    <property type="entry name" value="EAL domain-like"/>
    <property type="match status" value="1"/>
</dbReference>
<dbReference type="Pfam" id="PF00990">
    <property type="entry name" value="GGDEF"/>
    <property type="match status" value="1"/>
</dbReference>
<dbReference type="SUPFAM" id="SSF158472">
    <property type="entry name" value="HAMP domain-like"/>
    <property type="match status" value="1"/>
</dbReference>
<dbReference type="AlphaFoldDB" id="A0A091ARA2"/>
<dbReference type="SMART" id="SM00304">
    <property type="entry name" value="HAMP"/>
    <property type="match status" value="1"/>
</dbReference>
<keyword evidence="2" id="KW-1003">Cell membrane</keyword>
<evidence type="ECO:0000256" key="3">
    <source>
        <dbReference type="ARBA" id="ARBA00022692"/>
    </source>
</evidence>
<keyword evidence="3 6" id="KW-0812">Transmembrane</keyword>
<reference evidence="10 11" key="1">
    <citation type="submission" date="2013-09" db="EMBL/GenBank/DDBJ databases">
        <title>Genome sequencing of Arenimonas metalli.</title>
        <authorList>
            <person name="Chen F."/>
            <person name="Wang G."/>
        </authorList>
    </citation>
    <scope>NUCLEOTIDE SEQUENCE [LARGE SCALE GENOMIC DNA]</scope>
    <source>
        <strain evidence="10 11">CF5-1</strain>
    </source>
</reference>
<dbReference type="GO" id="GO:0007165">
    <property type="term" value="P:signal transduction"/>
    <property type="evidence" value="ECO:0007669"/>
    <property type="project" value="InterPro"/>
</dbReference>
<dbReference type="InterPro" id="IPR029787">
    <property type="entry name" value="Nucleotide_cyclase"/>
</dbReference>
<protein>
    <recommendedName>
        <fullName evidence="12">Diguanylate cyclase</fullName>
    </recommendedName>
</protein>
<evidence type="ECO:0000256" key="5">
    <source>
        <dbReference type="ARBA" id="ARBA00023136"/>
    </source>
</evidence>
<evidence type="ECO:0000313" key="10">
    <source>
        <dbReference type="EMBL" id="KFN41484.1"/>
    </source>
</evidence>
<dbReference type="InterPro" id="IPR001633">
    <property type="entry name" value="EAL_dom"/>
</dbReference>
<evidence type="ECO:0000256" key="1">
    <source>
        <dbReference type="ARBA" id="ARBA00004651"/>
    </source>
</evidence>
<dbReference type="RefSeq" id="WP_034215457.1">
    <property type="nucleotide sequence ID" value="NZ_AVCK01000065.1"/>
</dbReference>
<dbReference type="PROSITE" id="PS50883">
    <property type="entry name" value="EAL"/>
    <property type="match status" value="1"/>
</dbReference>
<dbReference type="InterPro" id="IPR052155">
    <property type="entry name" value="Biofilm_reg_signaling"/>
</dbReference>
<proteinExistence type="predicted"/>
<evidence type="ECO:0000256" key="2">
    <source>
        <dbReference type="ARBA" id="ARBA00022475"/>
    </source>
</evidence>
<keyword evidence="11" id="KW-1185">Reference proteome</keyword>
<dbReference type="InterPro" id="IPR000160">
    <property type="entry name" value="GGDEF_dom"/>
</dbReference>
<feature type="transmembrane region" description="Helical" evidence="6">
    <location>
        <begin position="13"/>
        <end position="33"/>
    </location>
</feature>
<dbReference type="eggNOG" id="COG5001">
    <property type="taxonomic scope" value="Bacteria"/>
</dbReference>
<keyword evidence="4 6" id="KW-1133">Transmembrane helix</keyword>
<evidence type="ECO:0000259" key="9">
    <source>
        <dbReference type="PROSITE" id="PS50887"/>
    </source>
</evidence>
<dbReference type="PROSITE" id="PS50887">
    <property type="entry name" value="GGDEF"/>
    <property type="match status" value="1"/>
</dbReference>
<evidence type="ECO:0000313" key="11">
    <source>
        <dbReference type="Proteomes" id="UP000029393"/>
    </source>
</evidence>
<dbReference type="InterPro" id="IPR033463">
    <property type="entry name" value="sCache_3"/>
</dbReference>
<dbReference type="SUPFAM" id="SSF103190">
    <property type="entry name" value="Sensory domain-like"/>
    <property type="match status" value="1"/>
</dbReference>
<evidence type="ECO:0008006" key="12">
    <source>
        <dbReference type="Google" id="ProtNLM"/>
    </source>
</evidence>
<dbReference type="PANTHER" id="PTHR44757">
    <property type="entry name" value="DIGUANYLATE CYCLASE DGCP"/>
    <property type="match status" value="1"/>
</dbReference>
<dbReference type="InterPro" id="IPR035919">
    <property type="entry name" value="EAL_sf"/>
</dbReference>
<accession>A0A091ARA2</accession>
<dbReference type="SUPFAM" id="SSF55073">
    <property type="entry name" value="Nucleotide cyclase"/>
    <property type="match status" value="1"/>
</dbReference>
<sequence>MKLPVKLGLRVELLLIMCGVMLVIAALVAALWLHEKASSRDARELSASAMRELAREGLLGRGQTLSSQLADAATNPLYYLDLAKLGELARATLRQPDVVYVVIHDAEGQVVHDGSGDIPAFGQPMSDPMAYEALNAEGVHGQWSDKLLDVASPIRIGGERIGGVRVGLSRESANRREQEMLEPLAERLQAASNEHLGWILALMAALVAMGVSAMGLLQRRIVTPISGLAEAAARIEQGRYADVKVSSDRQDEIGELVRAFARMSESVARHDRDIRRMAYTDSLTGLSNRLAFREALDDRLLTLQASSGELALLFVDLDDFKRVNDTLGHEAGDEVLGQLSMRIRMAVERLGGVGAEIARFGGDEFIVLFMAEDIRASSGHLAESLIEEIQRPLVLRGRQVFLGASVGITLFPFDASSAGQLLKNADIAMYQAKVAGKGCYRFYSKAMDQAVERRVQLEEELRGAWERGELSLHYQPIYRLADRRLMGAEALCRWQHPRLGVVPPSVFIEVAEQSGLIESLGRHVLVQACQDAAAWSQPGMEPPFVSVNISPRQLRTGDLPDVVASALAATGVLPKQLHLELTETAVLGDEVQASALLSRLRATGVKVWLDDFGTGFSGLSHLRRVPVDGVKIDRSFVADVLRDPDDLALTSAIIAMAHSLGITVVAEGIEAEGQYEVLRERGCDQGQGFWLGRPMPASEMQRRFRE</sequence>
<dbReference type="PROSITE" id="PS50885">
    <property type="entry name" value="HAMP"/>
    <property type="match status" value="1"/>
</dbReference>